<evidence type="ECO:0000313" key="1">
    <source>
        <dbReference type="EMBL" id="GCB77069.1"/>
    </source>
</evidence>
<sequence length="62" mass="6851">MCSSFLTTVPRNVKIARQSADKPGPGAYKPILKSTPKMALIVSRQPRFKDQGFRTPGPADYE</sequence>
<gene>
    <name evidence="1" type="ORF">scyTo_0016639</name>
</gene>
<dbReference type="EMBL" id="BFAA01010191">
    <property type="protein sequence ID" value="GCB77069.1"/>
    <property type="molecule type" value="Genomic_DNA"/>
</dbReference>
<dbReference type="AlphaFoldDB" id="A0A401PVC2"/>
<proteinExistence type="predicted"/>
<dbReference type="OrthoDB" id="406368at2759"/>
<keyword evidence="2" id="KW-1185">Reference proteome</keyword>
<protein>
    <submittedName>
        <fullName evidence="1">Uncharacterized protein</fullName>
    </submittedName>
</protein>
<organism evidence="1 2">
    <name type="scientific">Scyliorhinus torazame</name>
    <name type="common">Cloudy catshark</name>
    <name type="synonym">Catulus torazame</name>
    <dbReference type="NCBI Taxonomy" id="75743"/>
    <lineage>
        <taxon>Eukaryota</taxon>
        <taxon>Metazoa</taxon>
        <taxon>Chordata</taxon>
        <taxon>Craniata</taxon>
        <taxon>Vertebrata</taxon>
        <taxon>Chondrichthyes</taxon>
        <taxon>Elasmobranchii</taxon>
        <taxon>Galeomorphii</taxon>
        <taxon>Galeoidea</taxon>
        <taxon>Carcharhiniformes</taxon>
        <taxon>Scyliorhinidae</taxon>
        <taxon>Scyliorhinus</taxon>
    </lineage>
</organism>
<comment type="caution">
    <text evidence="1">The sequence shown here is derived from an EMBL/GenBank/DDBJ whole genome shotgun (WGS) entry which is preliminary data.</text>
</comment>
<name>A0A401PVC2_SCYTO</name>
<dbReference type="Proteomes" id="UP000288216">
    <property type="component" value="Unassembled WGS sequence"/>
</dbReference>
<accession>A0A401PVC2</accession>
<reference evidence="1 2" key="1">
    <citation type="journal article" date="2018" name="Nat. Ecol. Evol.">
        <title>Shark genomes provide insights into elasmobranch evolution and the origin of vertebrates.</title>
        <authorList>
            <person name="Hara Y"/>
            <person name="Yamaguchi K"/>
            <person name="Onimaru K"/>
            <person name="Kadota M"/>
            <person name="Koyanagi M"/>
            <person name="Keeley SD"/>
            <person name="Tatsumi K"/>
            <person name="Tanaka K"/>
            <person name="Motone F"/>
            <person name="Kageyama Y"/>
            <person name="Nozu R"/>
            <person name="Adachi N"/>
            <person name="Nishimura O"/>
            <person name="Nakagawa R"/>
            <person name="Tanegashima C"/>
            <person name="Kiyatake I"/>
            <person name="Matsumoto R"/>
            <person name="Murakumo K"/>
            <person name="Nishida K"/>
            <person name="Terakita A"/>
            <person name="Kuratani S"/>
            <person name="Sato K"/>
            <person name="Hyodo S Kuraku.S."/>
        </authorList>
    </citation>
    <scope>NUCLEOTIDE SEQUENCE [LARGE SCALE GENOMIC DNA]</scope>
</reference>
<evidence type="ECO:0000313" key="2">
    <source>
        <dbReference type="Proteomes" id="UP000288216"/>
    </source>
</evidence>
<feature type="non-terminal residue" evidence="1">
    <location>
        <position position="62"/>
    </location>
</feature>